<dbReference type="AlphaFoldDB" id="A0A1U7PYM4"/>
<gene>
    <name evidence="1" type="ORF">SAMN05660493_01800</name>
</gene>
<protein>
    <submittedName>
        <fullName evidence="1">Uncharacterized protein</fullName>
    </submittedName>
</protein>
<keyword evidence="2" id="KW-1185">Reference proteome</keyword>
<evidence type="ECO:0000313" key="2">
    <source>
        <dbReference type="Proteomes" id="UP000187261"/>
    </source>
</evidence>
<dbReference type="EMBL" id="FTPU01000017">
    <property type="protein sequence ID" value="SIT97093.1"/>
    <property type="molecule type" value="Genomic_DNA"/>
</dbReference>
<evidence type="ECO:0000313" key="1">
    <source>
        <dbReference type="EMBL" id="SIT97093.1"/>
    </source>
</evidence>
<dbReference type="STRING" id="1121284.SAMN05660493_01800"/>
<name>A0A1U7PYM4_9FLAO</name>
<dbReference type="RefSeq" id="WP_076783279.1">
    <property type="nucleotide sequence ID" value="NZ_FTPU01000017.1"/>
</dbReference>
<reference evidence="2" key="1">
    <citation type="submission" date="2016-10" db="EMBL/GenBank/DDBJ databases">
        <authorList>
            <person name="Varghese N."/>
            <person name="Submissions S."/>
        </authorList>
    </citation>
    <scope>NUCLEOTIDE SEQUENCE [LARGE SCALE GENOMIC DNA]</scope>
    <source>
        <strain evidence="2">DSM 19482</strain>
    </source>
</reference>
<accession>A0A1U7PYM4</accession>
<sequence length="306" mass="36763">MKSENQLLQEISYLITIFESAFLLLHSDKFHHDEAQMKKLYASKKISEELDEKKIDIIFMQLANEGFKEIVFNDLLTKISKYDDLVFEKKIITNNTFLNSYFDKIPELIKIQQWIKIKENDILEIEESQSGMPQLEKQKVISDFEIELNHLKKEQEMIYSKYSWIKTNYYFKILTKADEILQKIENYFKVSVLKPAKEIFDSEITRKIFDTMVEKKYIYPKSQLTHEDFHLILNLKMPKKNCADALKVTHFAYLFKLLSDDVEKKGFKKKEWQSFVIKEFNLTESTLKSRFYEKENYENFYEIINS</sequence>
<proteinExistence type="predicted"/>
<organism evidence="1 2">
    <name type="scientific">Epilithonimonas bovis DSM 19482</name>
    <dbReference type="NCBI Taxonomy" id="1121284"/>
    <lineage>
        <taxon>Bacteria</taxon>
        <taxon>Pseudomonadati</taxon>
        <taxon>Bacteroidota</taxon>
        <taxon>Flavobacteriia</taxon>
        <taxon>Flavobacteriales</taxon>
        <taxon>Weeksellaceae</taxon>
        <taxon>Chryseobacterium group</taxon>
        <taxon>Epilithonimonas</taxon>
    </lineage>
</organism>
<dbReference type="Proteomes" id="UP000187261">
    <property type="component" value="Unassembled WGS sequence"/>
</dbReference>
<dbReference type="OrthoDB" id="9871996at2"/>